<dbReference type="EMBL" id="NJPP01000005">
    <property type="protein sequence ID" value="PIT70618.1"/>
    <property type="molecule type" value="Genomic_DNA"/>
</dbReference>
<protein>
    <submittedName>
        <fullName evidence="7">Ribonuclease BN</fullName>
    </submittedName>
</protein>
<evidence type="ECO:0000256" key="1">
    <source>
        <dbReference type="ARBA" id="ARBA00004651"/>
    </source>
</evidence>
<dbReference type="InterPro" id="IPR017039">
    <property type="entry name" value="Virul_fac_BrkB"/>
</dbReference>
<comment type="caution">
    <text evidence="7">The sequence shown here is derived from an EMBL/GenBank/DDBJ whole genome shotgun (WGS) entry which is preliminary data.</text>
</comment>
<keyword evidence="4 6" id="KW-1133">Transmembrane helix</keyword>
<keyword evidence="5 6" id="KW-0472">Membrane</keyword>
<feature type="transmembrane region" description="Helical" evidence="6">
    <location>
        <begin position="242"/>
        <end position="275"/>
    </location>
</feature>
<dbReference type="OrthoDB" id="7163777at2"/>
<keyword evidence="3 6" id="KW-0812">Transmembrane</keyword>
<evidence type="ECO:0000256" key="6">
    <source>
        <dbReference type="SAM" id="Phobius"/>
    </source>
</evidence>
<gene>
    <name evidence="7" type="ORF">CEV08_03190</name>
</gene>
<evidence type="ECO:0000256" key="2">
    <source>
        <dbReference type="ARBA" id="ARBA00022475"/>
    </source>
</evidence>
<dbReference type="PANTHER" id="PTHR30213">
    <property type="entry name" value="INNER MEMBRANE PROTEIN YHJD"/>
    <property type="match status" value="1"/>
</dbReference>
<evidence type="ECO:0000256" key="4">
    <source>
        <dbReference type="ARBA" id="ARBA00022989"/>
    </source>
</evidence>
<name>A0A2M6UWN6_9HYPH</name>
<feature type="transmembrane region" description="Helical" evidence="6">
    <location>
        <begin position="208"/>
        <end position="230"/>
    </location>
</feature>
<dbReference type="Pfam" id="PF03631">
    <property type="entry name" value="Virul_fac_BrkB"/>
    <property type="match status" value="1"/>
</dbReference>
<evidence type="ECO:0000256" key="5">
    <source>
        <dbReference type="ARBA" id="ARBA00023136"/>
    </source>
</evidence>
<reference evidence="7 8" key="1">
    <citation type="submission" date="2017-06" db="EMBL/GenBank/DDBJ databases">
        <title>Draft genome of Bartonella tribocorum C635.</title>
        <authorList>
            <person name="Hadjadj L."/>
            <person name="Jiyipong T."/>
            <person name="Diene S.M."/>
            <person name="Morand S."/>
            <person name="Rolain J.-M."/>
        </authorList>
    </citation>
    <scope>NUCLEOTIDE SEQUENCE [LARGE SCALE GENOMIC DNA]</scope>
    <source>
        <strain evidence="7 8">C635</strain>
    </source>
</reference>
<dbReference type="GO" id="GO:0005886">
    <property type="term" value="C:plasma membrane"/>
    <property type="evidence" value="ECO:0007669"/>
    <property type="project" value="UniProtKB-SubCell"/>
</dbReference>
<dbReference type="RefSeq" id="WP_100130336.1">
    <property type="nucleotide sequence ID" value="NZ_CADDYJ010000002.1"/>
</dbReference>
<comment type="subcellular location">
    <subcellularLocation>
        <location evidence="1">Cell membrane</location>
        <topology evidence="1">Multi-pass membrane protein</topology>
    </subcellularLocation>
</comment>
<dbReference type="PIRSF" id="PIRSF035875">
    <property type="entry name" value="RNase_BN"/>
    <property type="match status" value="1"/>
</dbReference>
<dbReference type="PANTHER" id="PTHR30213:SF0">
    <property type="entry name" value="UPF0761 MEMBRANE PROTEIN YIHY"/>
    <property type="match status" value="1"/>
</dbReference>
<proteinExistence type="predicted"/>
<evidence type="ECO:0000313" key="7">
    <source>
        <dbReference type="EMBL" id="PIT70618.1"/>
    </source>
</evidence>
<organism evidence="7 8">
    <name type="scientific">Bartonella tribocorum</name>
    <dbReference type="NCBI Taxonomy" id="85701"/>
    <lineage>
        <taxon>Bacteria</taxon>
        <taxon>Pseudomonadati</taxon>
        <taxon>Pseudomonadota</taxon>
        <taxon>Alphaproteobacteria</taxon>
        <taxon>Hyphomicrobiales</taxon>
        <taxon>Bartonellaceae</taxon>
        <taxon>Bartonella</taxon>
    </lineage>
</organism>
<accession>A0A2M6UWN6</accession>
<evidence type="ECO:0000313" key="8">
    <source>
        <dbReference type="Proteomes" id="UP000230791"/>
    </source>
</evidence>
<sequence>MLKNIFWYSYRVFGDAISHYWRDNGSAFASHVALSGLLAFFPFFIFWASFARFFGAFTYTPQKIKALVQLLPDVIAEPLSQEIVNVLTFHQRGVLTISVIGAAYFASNGIEALRTALNKAYRVSDRRTLLFCRFQSLFFVILGAFGLVVMSFLLILAPLLIKIMQDHSFFITEYIGVIRLWRYTIAVIILFISLLIVHKWLPAGQRKFIDILPGIVMTIFVWFMASLAFAQYLTMFDYSSTYAGLASIMVAIIFLYILSAIFILGGEINAAIMFYRNYGQSLRGMKKSVDRMKVKRWGKE</sequence>
<feature type="transmembrane region" description="Helical" evidence="6">
    <location>
        <begin position="28"/>
        <end position="55"/>
    </location>
</feature>
<feature type="transmembrane region" description="Helical" evidence="6">
    <location>
        <begin position="136"/>
        <end position="161"/>
    </location>
</feature>
<dbReference type="AlphaFoldDB" id="A0A2M6UWN6"/>
<dbReference type="Proteomes" id="UP000230791">
    <property type="component" value="Unassembled WGS sequence"/>
</dbReference>
<feature type="transmembrane region" description="Helical" evidence="6">
    <location>
        <begin position="181"/>
        <end position="201"/>
    </location>
</feature>
<evidence type="ECO:0000256" key="3">
    <source>
        <dbReference type="ARBA" id="ARBA00022692"/>
    </source>
</evidence>
<keyword evidence="2" id="KW-1003">Cell membrane</keyword>